<protein>
    <submittedName>
        <fullName evidence="1">Uncharacterized protein</fullName>
    </submittedName>
</protein>
<organism evidence="1 2">
    <name type="scientific">Cotesia glomerata</name>
    <name type="common">Lepidopteran parasitic wasp</name>
    <name type="synonym">Apanteles glomeratus</name>
    <dbReference type="NCBI Taxonomy" id="32391"/>
    <lineage>
        <taxon>Eukaryota</taxon>
        <taxon>Metazoa</taxon>
        <taxon>Ecdysozoa</taxon>
        <taxon>Arthropoda</taxon>
        <taxon>Hexapoda</taxon>
        <taxon>Insecta</taxon>
        <taxon>Pterygota</taxon>
        <taxon>Neoptera</taxon>
        <taxon>Endopterygota</taxon>
        <taxon>Hymenoptera</taxon>
        <taxon>Apocrita</taxon>
        <taxon>Ichneumonoidea</taxon>
        <taxon>Braconidae</taxon>
        <taxon>Microgastrinae</taxon>
        <taxon>Cotesia</taxon>
    </lineage>
</organism>
<accession>A0AAV7I5X4</accession>
<evidence type="ECO:0000313" key="1">
    <source>
        <dbReference type="EMBL" id="KAH0553951.1"/>
    </source>
</evidence>
<dbReference type="Proteomes" id="UP000826195">
    <property type="component" value="Unassembled WGS sequence"/>
</dbReference>
<dbReference type="EMBL" id="JAHXZJ010001119">
    <property type="protein sequence ID" value="KAH0553951.1"/>
    <property type="molecule type" value="Genomic_DNA"/>
</dbReference>
<reference evidence="1 2" key="1">
    <citation type="journal article" date="2021" name="J. Hered.">
        <title>A chromosome-level genome assembly of the parasitoid wasp, Cotesia glomerata (Hymenoptera: Braconidae).</title>
        <authorList>
            <person name="Pinto B.J."/>
            <person name="Weis J.J."/>
            <person name="Gamble T."/>
            <person name="Ode P.J."/>
            <person name="Paul R."/>
            <person name="Zaspel J.M."/>
        </authorList>
    </citation>
    <scope>NUCLEOTIDE SEQUENCE [LARGE SCALE GENOMIC DNA]</scope>
    <source>
        <strain evidence="1">CgM1</strain>
    </source>
</reference>
<comment type="caution">
    <text evidence="1">The sequence shown here is derived from an EMBL/GenBank/DDBJ whole genome shotgun (WGS) entry which is preliminary data.</text>
</comment>
<gene>
    <name evidence="1" type="ORF">KQX54_006313</name>
</gene>
<sequence>MCFMLTISSLALTQDQIPRAFEKLLVRHLHMDPEQSRWQKVRRLKLESNGSVRTTSHRISGYLPLPIEKSQLTFRSMLPIPKLFFGFYFPSKLKKICQFHRGFELNLNI</sequence>
<evidence type="ECO:0000313" key="2">
    <source>
        <dbReference type="Proteomes" id="UP000826195"/>
    </source>
</evidence>
<keyword evidence="2" id="KW-1185">Reference proteome</keyword>
<dbReference type="AlphaFoldDB" id="A0AAV7I5X4"/>
<proteinExistence type="predicted"/>
<name>A0AAV7I5X4_COTGL</name>